<feature type="domain" description="Probable ATP-binding protein BrxC alpha-helical" evidence="3">
    <location>
        <begin position="879"/>
        <end position="1002"/>
    </location>
</feature>
<proteinExistence type="predicted"/>
<accession>A0A9X1LB30</accession>
<dbReference type="Proteomes" id="UP001139095">
    <property type="component" value="Unassembled WGS sequence"/>
</dbReference>
<feature type="compositionally biased region" description="Low complexity" evidence="1">
    <location>
        <begin position="1150"/>
        <end position="1166"/>
    </location>
</feature>
<evidence type="ECO:0000256" key="1">
    <source>
        <dbReference type="SAM" id="MobiDB-lite"/>
    </source>
</evidence>
<dbReference type="InterPro" id="IPR058038">
    <property type="entry name" value="BREX_BrxC_wHTH"/>
</dbReference>
<evidence type="ECO:0000313" key="5">
    <source>
        <dbReference type="EMBL" id="MCB5160349.1"/>
    </source>
</evidence>
<dbReference type="InterPro" id="IPR058036">
    <property type="entry name" value="BREX_BrxC_4th"/>
</dbReference>
<dbReference type="NCBIfam" id="NF033441">
    <property type="entry name" value="BREX_BrxC"/>
    <property type="match status" value="1"/>
</dbReference>
<dbReference type="InterPro" id="IPR058037">
    <property type="entry name" value="BREX_BrxC_helical"/>
</dbReference>
<name>A0A9X1LB30_9GAMM</name>
<dbReference type="EMBL" id="JAJATW010000001">
    <property type="protein sequence ID" value="MCB5160349.1"/>
    <property type="molecule type" value="Genomic_DNA"/>
</dbReference>
<comment type="caution">
    <text evidence="5">The sequence shown here is derived from an EMBL/GenBank/DDBJ whole genome shotgun (WGS) entry which is preliminary data.</text>
</comment>
<evidence type="ECO:0000259" key="4">
    <source>
        <dbReference type="Pfam" id="PF25796"/>
    </source>
</evidence>
<organism evidence="5 6">
    <name type="scientific">Marinomonas algarum</name>
    <dbReference type="NCBI Taxonomy" id="2883105"/>
    <lineage>
        <taxon>Bacteria</taxon>
        <taxon>Pseudomonadati</taxon>
        <taxon>Pseudomonadota</taxon>
        <taxon>Gammaproteobacteria</taxon>
        <taxon>Oceanospirillales</taxon>
        <taxon>Oceanospirillaceae</taxon>
        <taxon>Marinomonas</taxon>
    </lineage>
</organism>
<reference evidence="5" key="1">
    <citation type="submission" date="2021-10" db="EMBL/GenBank/DDBJ databases">
        <title>Marinomonas pontica sp. nov., isolated from the Black Sea.</title>
        <authorList>
            <person name="Zhao L.-H."/>
            <person name="Xue J.-H."/>
        </authorList>
    </citation>
    <scope>NUCLEOTIDE SEQUENCE</scope>
    <source>
        <strain evidence="5">E8</strain>
    </source>
</reference>
<feature type="domain" description="Probable ATP-binding protein BrxC 4th six-stranded beta-sheet" evidence="4">
    <location>
        <begin position="563"/>
        <end position="741"/>
    </location>
</feature>
<protein>
    <submittedName>
        <fullName evidence="5">BREX system P-loop protein BrxC</fullName>
    </submittedName>
</protein>
<dbReference type="SUPFAM" id="SSF52540">
    <property type="entry name" value="P-loop containing nucleoside triphosphate hydrolases"/>
    <property type="match status" value="1"/>
</dbReference>
<gene>
    <name evidence="5" type="primary">brxC</name>
    <name evidence="5" type="ORF">LG368_00225</name>
</gene>
<dbReference type="InterPro" id="IPR027417">
    <property type="entry name" value="P-loop_NTPase"/>
</dbReference>
<dbReference type="RefSeq" id="WP_226752736.1">
    <property type="nucleotide sequence ID" value="NZ_JAJATW010000001.1"/>
</dbReference>
<evidence type="ECO:0000259" key="3">
    <source>
        <dbReference type="Pfam" id="PF25792"/>
    </source>
</evidence>
<feature type="region of interest" description="Disordered" evidence="1">
    <location>
        <begin position="1141"/>
        <end position="1176"/>
    </location>
</feature>
<feature type="domain" description="Probable ATP-binding protein BrxC winged helix-turn-helix" evidence="2">
    <location>
        <begin position="749"/>
        <end position="867"/>
    </location>
</feature>
<dbReference type="AlphaFoldDB" id="A0A9X1LB30"/>
<dbReference type="Pfam" id="PF25791">
    <property type="entry name" value="WHD_BREX_BrxC"/>
    <property type="match status" value="1"/>
</dbReference>
<dbReference type="Pfam" id="PF25792">
    <property type="entry name" value="BREX_BrxC_helical"/>
    <property type="match status" value="1"/>
</dbReference>
<dbReference type="Pfam" id="PF25796">
    <property type="entry name" value="BREX_BrxC_4th"/>
    <property type="match status" value="1"/>
</dbReference>
<evidence type="ECO:0000259" key="2">
    <source>
        <dbReference type="Pfam" id="PF25791"/>
    </source>
</evidence>
<evidence type="ECO:0000313" key="6">
    <source>
        <dbReference type="Proteomes" id="UP001139095"/>
    </source>
</evidence>
<sequence>MNIQKIFSKELTRDINGVVKAEQKDNDSVYVELDEYVVTRELDRHFREFFEAYTPTIGHFNSSAKIGVWISGFFGSGKSHFLKILSYLLENKEADKDGVAHKAIEFFKSKIDDAMLMADIRSAVNQKTDAILFNIDSRANTDDREDAILKVFLKVFNERLEYCADYPHIAHLERELDKRDQYQAFQTEFASITGSTWKQERDAYDFYRDEIAQALSVATNQSPESSRAWVEQIENNFPLDINNFCKWVKEYLDQSGDSNIVFLIDEVGQFIGKNTQMMLKLQTITENLGTICGGRAWVIVTSQADIDAAVGGIDKRDGEDFSKIQGRFNTRLQLSSSNTSEVIQKRLLAKTDNASDLLNDIFLEKGDILRNQLAFDMTTTASLKSYNDASSFVDNYPFIPYHYTLVQKVFESIRTKGATGKHLAMGERSLLDAFQTSAKQIKDRGTDVLIPFHSFYSSIESFLEPAVKRTIDQACELDSLTEFDGKILKTLFLIRYVDVVKSTLDNLVTLSIDCIDADKIALKKRIDESLNRLERQLLIARNGDEFIFLTNEEKEIENEIRHTDIEASEVSNKLSSIIFDGATILKGNRVYRYPVNKQDFAISRFCNGHPKDGSGLEDLVIKVISPLDSHYESFHYDQACIDHTVTGDGCILVKLGDNKRLWEDLNTLIKTERFLKHNSGKRPEQEHLLREKRMENIEREKHLREGFEPLFAEADVYAIGTKLPKKSATPSAIVDEAYRYVIENTFAKLNLLKATPGDVLRELHAVLTADDMAQIGLDLQAAECNPDATREVEQFVALKVDRNEAVYLRDIIDRFGRRPYGWPDNETLLLVARLGLSSKVSFSQQGSDLVLKKSYEAFTSVRKRGEIRVHKIRQHDERQLKKATTLVKDIFSKSFAGTEEKNLYELIVKEFNNWSEDLKSFRSKAQTGQFPGKQQIEDGLVLIAGIQQQSNSFSLIERFLEDADALQNFAEDYEDLEDFYTTQFQTWQALAKALNEQFKANRPALEKDDKASSSLKELDRIYNLPAPYDQLRNINRLIEEVSKVNTSLIDERKSHALDRVDIRIERVKEALAEAHAPSELQNQALRPLQMCRQRIEATSSIPQIISEQTEADGFEEDAYDQLNRYIDDLRKKAEAERRRVEIERKKQEPTANASNAVSSDSVSTDSSQEDIVTSKPVEPTIPAPIVKRTVTIDPGVTAAKAIPAGFIESEEQVEGYLEALRKQLMDAVSAGDRVRIK</sequence>
<dbReference type="InterPro" id="IPR047679">
    <property type="entry name" value="BREX_BrxC"/>
</dbReference>
<keyword evidence="6" id="KW-1185">Reference proteome</keyword>